<reference evidence="9" key="1">
    <citation type="journal article" date="2022" name="IScience">
        <title>Evolution of zygomycete secretomes and the origins of terrestrial fungal ecologies.</title>
        <authorList>
            <person name="Chang Y."/>
            <person name="Wang Y."/>
            <person name="Mondo S."/>
            <person name="Ahrendt S."/>
            <person name="Andreopoulos W."/>
            <person name="Barry K."/>
            <person name="Beard J."/>
            <person name="Benny G.L."/>
            <person name="Blankenship S."/>
            <person name="Bonito G."/>
            <person name="Cuomo C."/>
            <person name="Desiro A."/>
            <person name="Gervers K.A."/>
            <person name="Hundley H."/>
            <person name="Kuo A."/>
            <person name="LaButti K."/>
            <person name="Lang B.F."/>
            <person name="Lipzen A."/>
            <person name="O'Donnell K."/>
            <person name="Pangilinan J."/>
            <person name="Reynolds N."/>
            <person name="Sandor L."/>
            <person name="Smith M.E."/>
            <person name="Tsang A."/>
            <person name="Grigoriev I.V."/>
            <person name="Stajich J.E."/>
            <person name="Spatafora J.W."/>
        </authorList>
    </citation>
    <scope>NUCLEOTIDE SEQUENCE</scope>
    <source>
        <strain evidence="9">RSA 2281</strain>
    </source>
</reference>
<evidence type="ECO:0000256" key="4">
    <source>
        <dbReference type="ARBA" id="ARBA00022838"/>
    </source>
</evidence>
<dbReference type="Pfam" id="PF05837">
    <property type="entry name" value="CENP-H"/>
    <property type="match status" value="1"/>
</dbReference>
<dbReference type="Proteomes" id="UP001209540">
    <property type="component" value="Unassembled WGS sequence"/>
</dbReference>
<feature type="domain" description="Centromere protein H C-terminal" evidence="8">
    <location>
        <begin position="28"/>
        <end position="235"/>
    </location>
</feature>
<keyword evidence="6" id="KW-0137">Centromere</keyword>
<evidence type="ECO:0000256" key="6">
    <source>
        <dbReference type="ARBA" id="ARBA00023328"/>
    </source>
</evidence>
<dbReference type="AlphaFoldDB" id="A0AAD5PAY4"/>
<keyword evidence="4" id="KW-0995">Kinetochore</keyword>
<dbReference type="GO" id="GO:0000776">
    <property type="term" value="C:kinetochore"/>
    <property type="evidence" value="ECO:0007669"/>
    <property type="project" value="UniProtKB-KW"/>
</dbReference>
<comment type="similarity">
    <text evidence="7">Belongs to the CENP-H/MCM16 family.</text>
</comment>
<accession>A0AAD5PAY4</accession>
<evidence type="ECO:0000256" key="5">
    <source>
        <dbReference type="ARBA" id="ARBA00023242"/>
    </source>
</evidence>
<evidence type="ECO:0000256" key="1">
    <source>
        <dbReference type="ARBA" id="ARBA00004123"/>
    </source>
</evidence>
<dbReference type="GO" id="GO:0051382">
    <property type="term" value="P:kinetochore assembly"/>
    <property type="evidence" value="ECO:0007669"/>
    <property type="project" value="InterPro"/>
</dbReference>
<comment type="caution">
    <text evidence="9">The sequence shown here is derived from an EMBL/GenBank/DDBJ whole genome shotgun (WGS) entry which is preliminary data.</text>
</comment>
<evidence type="ECO:0000313" key="10">
    <source>
        <dbReference type="Proteomes" id="UP001209540"/>
    </source>
</evidence>
<name>A0AAD5PAY4_9FUNG</name>
<dbReference type="InterPro" id="IPR008426">
    <property type="entry name" value="CENP-H_C"/>
</dbReference>
<protein>
    <recommendedName>
        <fullName evidence="8">Centromere protein H C-terminal domain-containing protein</fullName>
    </recommendedName>
</protein>
<comment type="subcellular location">
    <subcellularLocation>
        <location evidence="2">Chromosome</location>
        <location evidence="2">Centromere</location>
        <location evidence="2">Kinetochore</location>
    </subcellularLocation>
    <subcellularLocation>
        <location evidence="1">Nucleus</location>
    </subcellularLocation>
</comment>
<organism evidence="9 10">
    <name type="scientific">Phascolomyces articulosus</name>
    <dbReference type="NCBI Taxonomy" id="60185"/>
    <lineage>
        <taxon>Eukaryota</taxon>
        <taxon>Fungi</taxon>
        <taxon>Fungi incertae sedis</taxon>
        <taxon>Mucoromycota</taxon>
        <taxon>Mucoromycotina</taxon>
        <taxon>Mucoromycetes</taxon>
        <taxon>Mucorales</taxon>
        <taxon>Lichtheimiaceae</taxon>
        <taxon>Phascolomyces</taxon>
    </lineage>
</organism>
<keyword evidence="10" id="KW-1185">Reference proteome</keyword>
<dbReference type="EMBL" id="JAIXMP010000024">
    <property type="protein sequence ID" value="KAI9254453.1"/>
    <property type="molecule type" value="Genomic_DNA"/>
</dbReference>
<keyword evidence="3" id="KW-0158">Chromosome</keyword>
<evidence type="ECO:0000259" key="8">
    <source>
        <dbReference type="Pfam" id="PF05837"/>
    </source>
</evidence>
<reference evidence="9" key="2">
    <citation type="submission" date="2023-02" db="EMBL/GenBank/DDBJ databases">
        <authorList>
            <consortium name="DOE Joint Genome Institute"/>
            <person name="Mondo S.J."/>
            <person name="Chang Y."/>
            <person name="Wang Y."/>
            <person name="Ahrendt S."/>
            <person name="Andreopoulos W."/>
            <person name="Barry K."/>
            <person name="Beard J."/>
            <person name="Benny G.L."/>
            <person name="Blankenship S."/>
            <person name="Bonito G."/>
            <person name="Cuomo C."/>
            <person name="Desiro A."/>
            <person name="Gervers K.A."/>
            <person name="Hundley H."/>
            <person name="Kuo A."/>
            <person name="LaButti K."/>
            <person name="Lang B.F."/>
            <person name="Lipzen A."/>
            <person name="O'Donnell K."/>
            <person name="Pangilinan J."/>
            <person name="Reynolds N."/>
            <person name="Sandor L."/>
            <person name="Smith M.W."/>
            <person name="Tsang A."/>
            <person name="Grigoriev I.V."/>
            <person name="Stajich J.E."/>
            <person name="Spatafora J.W."/>
        </authorList>
    </citation>
    <scope>NUCLEOTIDE SEQUENCE</scope>
    <source>
        <strain evidence="9">RSA 2281</strain>
    </source>
</reference>
<dbReference type="GO" id="GO:0005634">
    <property type="term" value="C:nucleus"/>
    <property type="evidence" value="ECO:0007669"/>
    <property type="project" value="UniProtKB-SubCell"/>
</dbReference>
<evidence type="ECO:0000313" key="9">
    <source>
        <dbReference type="EMBL" id="KAI9254453.1"/>
    </source>
</evidence>
<gene>
    <name evidence="9" type="ORF">BDA99DRAFT_518447</name>
</gene>
<evidence type="ECO:0000256" key="2">
    <source>
        <dbReference type="ARBA" id="ARBA00004629"/>
    </source>
</evidence>
<evidence type="ECO:0000256" key="3">
    <source>
        <dbReference type="ARBA" id="ARBA00022454"/>
    </source>
</evidence>
<keyword evidence="5" id="KW-0539">Nucleus</keyword>
<sequence>MQSNQLLTPKEKQVLDSQREIDWLKRQIQQYEQALEPAPEMETMLSAGRLEDLENLDPIESNKDVIDELREKLDVMTQFNLSKDALTEAIDATHNVLKSLYPGQVDHDSFERSRAVKIIIEERDNLTSLFLTGLEQLRKVKNELAQTQARIIESHQENRELVQSIRDIKEQIAQDLDEQRSRDERDIMDSQISDQTDRISDYKYRLEIARNVLMGIILESGIEWTTDDHYLQVMQEIGDETED</sequence>
<proteinExistence type="inferred from homology"/>
<evidence type="ECO:0000256" key="7">
    <source>
        <dbReference type="ARBA" id="ARBA00025735"/>
    </source>
</evidence>